<name>A0A078A0V2_STYLE</name>
<evidence type="ECO:0000313" key="2">
    <source>
        <dbReference type="Proteomes" id="UP000039865"/>
    </source>
</evidence>
<proteinExistence type="predicted"/>
<keyword evidence="2" id="KW-1185">Reference proteome</keyword>
<dbReference type="Proteomes" id="UP000039865">
    <property type="component" value="Unassembled WGS sequence"/>
</dbReference>
<dbReference type="InParanoid" id="A0A078A0V2"/>
<protein>
    <submittedName>
        <fullName evidence="1">Uncharacterized protein</fullName>
    </submittedName>
</protein>
<dbReference type="EMBL" id="CCKQ01004341">
    <property type="protein sequence ID" value="CDW75492.1"/>
    <property type="molecule type" value="Genomic_DNA"/>
</dbReference>
<evidence type="ECO:0000313" key="1">
    <source>
        <dbReference type="EMBL" id="CDW75492.1"/>
    </source>
</evidence>
<reference evidence="1 2" key="1">
    <citation type="submission" date="2014-06" db="EMBL/GenBank/DDBJ databases">
        <authorList>
            <person name="Swart Estienne"/>
        </authorList>
    </citation>
    <scope>NUCLEOTIDE SEQUENCE [LARGE SCALE GENOMIC DNA]</scope>
    <source>
        <strain evidence="1 2">130c</strain>
    </source>
</reference>
<dbReference type="AlphaFoldDB" id="A0A078A0V2"/>
<gene>
    <name evidence="1" type="primary">Contig16037.g17090</name>
    <name evidence="1" type="ORF">STYLEM_4482</name>
</gene>
<accession>A0A078A0V2</accession>
<sequence>MGSLSALGLAYATFGQEPWDLDFLVYNLDDIKKQLDSYTILQDAVSLGIYINTNNFDCQLLYQKSSENILNAFDSLYEMIKYQTIGYYPLLKDNFLQSCNNPELLTESASKHLLEIMLGQTNLLEKKVICKLPQIFYDNDLMGLYKGWRNPLMMTNGYTMQLATLGVSLSSACQILASNDYSKHQEVQDRFKDQMEQSFNSIIDMYTLALNQTMINAKNNIKIEMKNQFKKPLDQLGENIYSTLEEQFSNKMWMVTSYSSSGADIPITFNCTDCFNIYDSNQKQGVFVAAFDTNSQINPQLNNKDWNSELKKSKSISEFVSNSYKNNCIFGMIAIDPTASSYTAGPSDLAFVRSIDNEGTNLQKLKVWTVKDRCPHNEK</sequence>
<organism evidence="1 2">
    <name type="scientific">Stylonychia lemnae</name>
    <name type="common">Ciliate</name>
    <dbReference type="NCBI Taxonomy" id="5949"/>
    <lineage>
        <taxon>Eukaryota</taxon>
        <taxon>Sar</taxon>
        <taxon>Alveolata</taxon>
        <taxon>Ciliophora</taxon>
        <taxon>Intramacronucleata</taxon>
        <taxon>Spirotrichea</taxon>
        <taxon>Stichotrichia</taxon>
        <taxon>Sporadotrichida</taxon>
        <taxon>Oxytrichidae</taxon>
        <taxon>Stylonychinae</taxon>
        <taxon>Stylonychia</taxon>
    </lineage>
</organism>